<evidence type="ECO:0000256" key="3">
    <source>
        <dbReference type="SAM" id="SignalP"/>
    </source>
</evidence>
<reference evidence="5 6" key="1">
    <citation type="submission" date="2019-08" db="EMBL/GenBank/DDBJ databases">
        <title>Genome of Phaeodactylibacter luteus.</title>
        <authorList>
            <person name="Bowman J.P."/>
        </authorList>
    </citation>
    <scope>NUCLEOTIDE SEQUENCE [LARGE SCALE GENOMIC DNA]</scope>
    <source>
        <strain evidence="5 6">KCTC 42180</strain>
    </source>
</reference>
<comment type="subcellular location">
    <subcellularLocation>
        <location evidence="1">Cell envelope</location>
    </subcellularLocation>
</comment>
<feature type="chain" id="PRO_5023147478" evidence="3">
    <location>
        <begin position="22"/>
        <end position="367"/>
    </location>
</feature>
<dbReference type="Pfam" id="PF09375">
    <property type="entry name" value="Peptidase_M75"/>
    <property type="match status" value="1"/>
</dbReference>
<dbReference type="Proteomes" id="UP000321580">
    <property type="component" value="Unassembled WGS sequence"/>
</dbReference>
<organism evidence="5 6">
    <name type="scientific">Phaeodactylibacter luteus</name>
    <dbReference type="NCBI Taxonomy" id="1564516"/>
    <lineage>
        <taxon>Bacteria</taxon>
        <taxon>Pseudomonadati</taxon>
        <taxon>Bacteroidota</taxon>
        <taxon>Saprospiria</taxon>
        <taxon>Saprospirales</taxon>
        <taxon>Haliscomenobacteraceae</taxon>
        <taxon>Phaeodactylibacter</taxon>
    </lineage>
</organism>
<name>A0A5C6RJJ3_9BACT</name>
<keyword evidence="2 3" id="KW-0732">Signal</keyword>
<evidence type="ECO:0000259" key="4">
    <source>
        <dbReference type="Pfam" id="PF09375"/>
    </source>
</evidence>
<gene>
    <name evidence="5" type="ORF">FRY97_13385</name>
</gene>
<accession>A0A5C6RJJ3</accession>
<feature type="domain" description="Imelysin-like" evidence="4">
    <location>
        <begin position="49"/>
        <end position="342"/>
    </location>
</feature>
<protein>
    <submittedName>
        <fullName evidence="5">Imelysin family protein</fullName>
    </submittedName>
</protein>
<dbReference type="PROSITE" id="PS51257">
    <property type="entry name" value="PROKAR_LIPOPROTEIN"/>
    <property type="match status" value="1"/>
</dbReference>
<comment type="caution">
    <text evidence="5">The sequence shown here is derived from an EMBL/GenBank/DDBJ whole genome shotgun (WGS) entry which is preliminary data.</text>
</comment>
<evidence type="ECO:0000313" key="5">
    <source>
        <dbReference type="EMBL" id="TXB62606.1"/>
    </source>
</evidence>
<sequence length="367" mass="39228">MKTNSTLVLFLLFAVPGLLLTGCGTEGEGTPDFDREEMLLHYSANVIKPAFQGLQQEAENLDSQVGAFVDAPSAAALGSAKAAWLSAYAAWQSANAFNFGPAGEDGLRKGLIEEVGTWPVAVGKVENAITAADHSLSGFDRDARGFLAIEYLLFGGGEAEVLQQFEGSSSRRAHLKALTADVLARVQDVNEAWEGYEAEFVSNNGTDAGSSTSRLYNEWVRSFESAKNFKVGLPAGKRPGQVQSEPQLVEAFYSATSLAQLKAHLQAIEDIYYGGGEGDRQGPSLKTYLDNVVGGTALIAESEAQWANVMAALEAVPEGQPFRELIAAEDPTVEALHTELQRQTRFFKSDMSSLLGIAITFSSGDGD</sequence>
<dbReference type="CDD" id="cd14659">
    <property type="entry name" value="Imelysin-like_IPPA"/>
    <property type="match status" value="1"/>
</dbReference>
<dbReference type="EMBL" id="VOOR01000027">
    <property type="protein sequence ID" value="TXB62606.1"/>
    <property type="molecule type" value="Genomic_DNA"/>
</dbReference>
<evidence type="ECO:0000256" key="1">
    <source>
        <dbReference type="ARBA" id="ARBA00004196"/>
    </source>
</evidence>
<dbReference type="InterPro" id="IPR038352">
    <property type="entry name" value="Imelysin_sf"/>
</dbReference>
<feature type="signal peptide" evidence="3">
    <location>
        <begin position="1"/>
        <end position="21"/>
    </location>
</feature>
<dbReference type="InterPro" id="IPR034984">
    <property type="entry name" value="Imelysin-like_IPPA"/>
</dbReference>
<dbReference type="AlphaFoldDB" id="A0A5C6RJJ3"/>
<dbReference type="InterPro" id="IPR018976">
    <property type="entry name" value="Imelysin-like"/>
</dbReference>
<dbReference type="Gene3D" id="1.20.1420.20">
    <property type="entry name" value="M75 peptidase, HXXE motif"/>
    <property type="match status" value="1"/>
</dbReference>
<proteinExistence type="predicted"/>
<evidence type="ECO:0000256" key="2">
    <source>
        <dbReference type="ARBA" id="ARBA00022729"/>
    </source>
</evidence>
<dbReference type="RefSeq" id="WP_147168054.1">
    <property type="nucleotide sequence ID" value="NZ_VOOR01000027.1"/>
</dbReference>
<evidence type="ECO:0000313" key="6">
    <source>
        <dbReference type="Proteomes" id="UP000321580"/>
    </source>
</evidence>
<keyword evidence="6" id="KW-1185">Reference proteome</keyword>
<dbReference type="OrthoDB" id="650514at2"/>
<dbReference type="GO" id="GO:0030313">
    <property type="term" value="C:cell envelope"/>
    <property type="evidence" value="ECO:0007669"/>
    <property type="project" value="UniProtKB-SubCell"/>
</dbReference>